<keyword evidence="2" id="KW-0813">Transport</keyword>
<dbReference type="Proteomes" id="UP000551878">
    <property type="component" value="Unassembled WGS sequence"/>
</dbReference>
<feature type="transmembrane region" description="Helical" evidence="6">
    <location>
        <begin position="35"/>
        <end position="54"/>
    </location>
</feature>
<comment type="subcellular location">
    <subcellularLocation>
        <location evidence="1">Membrane</location>
        <topology evidence="1">Multi-pass membrane protein</topology>
    </subcellularLocation>
</comment>
<dbReference type="EMBL" id="JACHHB010000002">
    <property type="protein sequence ID" value="MBB5172498.1"/>
    <property type="molecule type" value="Genomic_DNA"/>
</dbReference>
<dbReference type="PRINTS" id="PR00173">
    <property type="entry name" value="EDTRNSPORT"/>
</dbReference>
<feature type="transmembrane region" description="Helical" evidence="6">
    <location>
        <begin position="230"/>
        <end position="250"/>
    </location>
</feature>
<dbReference type="PANTHER" id="PTHR42865">
    <property type="entry name" value="PROTON/GLUTAMATE-ASPARTATE SYMPORTER"/>
    <property type="match status" value="1"/>
</dbReference>
<dbReference type="SUPFAM" id="SSF118215">
    <property type="entry name" value="Proton glutamate symport protein"/>
    <property type="match status" value="1"/>
</dbReference>
<keyword evidence="3 6" id="KW-0812">Transmembrane</keyword>
<keyword evidence="8" id="KW-1185">Reference proteome</keyword>
<keyword evidence="4 6" id="KW-1133">Transmembrane helix</keyword>
<feature type="transmembrane region" description="Helical" evidence="6">
    <location>
        <begin position="117"/>
        <end position="138"/>
    </location>
</feature>
<dbReference type="InterPro" id="IPR001991">
    <property type="entry name" value="Na-dicarboxylate_symporter"/>
</dbReference>
<dbReference type="GO" id="GO:0005886">
    <property type="term" value="C:plasma membrane"/>
    <property type="evidence" value="ECO:0007669"/>
    <property type="project" value="TreeGrafter"/>
</dbReference>
<dbReference type="Gene3D" id="1.10.3860.10">
    <property type="entry name" value="Sodium:dicarboxylate symporter"/>
    <property type="match status" value="1"/>
</dbReference>
<sequence length="391" mass="41282">MKLILKLVAGIIAGILIGLMNIDWVTQFFVTVKEIFGEFINFVIPFIILFFIVAGVSKLGSQSGKLVGATVGTAYASTILAGIFAFFVAVTVMPMISATEQPVSEGEGITGFFQLEIEPLMGVVTALVMAFMFGIGIAKTNSQMLMNVFDEGKKIIDLVILKIIIPFLPIYIAGIFVELAAEGAVFDTLQVFGVVLLVAILSHWVWMTLQFVTAGTLTKQNPFKLMKNMLPAYFTGIGTMSSAATIPVTLKQTKRNNVDDKIANFGVPLCATIHLSGSVISIVACAVAVMSVLGEYTMPTFAEMLPVIMMLGVIMIAAPGVPGGAIMAAMGVLTSMLGMGDAAVGLMIALYMAQDSFGTATNVTGDGAINLIVNRFAKEKGVANGGSEEVA</sequence>
<proteinExistence type="predicted"/>
<reference evidence="7 8" key="1">
    <citation type="submission" date="2020-08" db="EMBL/GenBank/DDBJ databases">
        <title>Genomic Encyclopedia of Type Strains, Phase IV (KMG-IV): sequencing the most valuable type-strain genomes for metagenomic binning, comparative biology and taxonomic classification.</title>
        <authorList>
            <person name="Goeker M."/>
        </authorList>
    </citation>
    <scope>NUCLEOTIDE SEQUENCE [LARGE SCALE GENOMIC DNA]</scope>
    <source>
        <strain evidence="7 8">DSM 24696</strain>
    </source>
</reference>
<dbReference type="GO" id="GO:0032329">
    <property type="term" value="P:serine transport"/>
    <property type="evidence" value="ECO:0007669"/>
    <property type="project" value="TreeGrafter"/>
</dbReference>
<dbReference type="PANTHER" id="PTHR42865:SF8">
    <property type="entry name" value="SERINE_THREONINE TRANSPORTER SSTT"/>
    <property type="match status" value="1"/>
</dbReference>
<dbReference type="InterPro" id="IPR036458">
    <property type="entry name" value="Na:dicarbo_symporter_sf"/>
</dbReference>
<evidence type="ECO:0000256" key="3">
    <source>
        <dbReference type="ARBA" id="ARBA00022692"/>
    </source>
</evidence>
<dbReference type="RefSeq" id="WP_184662958.1">
    <property type="nucleotide sequence ID" value="NZ_JACHHB010000002.1"/>
</dbReference>
<organism evidence="7 8">
    <name type="scientific">Texcoconibacillus texcoconensis</name>
    <dbReference type="NCBI Taxonomy" id="1095777"/>
    <lineage>
        <taxon>Bacteria</taxon>
        <taxon>Bacillati</taxon>
        <taxon>Bacillota</taxon>
        <taxon>Bacilli</taxon>
        <taxon>Bacillales</taxon>
        <taxon>Bacillaceae</taxon>
        <taxon>Texcoconibacillus</taxon>
    </lineage>
</organism>
<accession>A0A840QMA6</accession>
<evidence type="ECO:0000256" key="1">
    <source>
        <dbReference type="ARBA" id="ARBA00004141"/>
    </source>
</evidence>
<gene>
    <name evidence="7" type="ORF">HNQ41_000642</name>
</gene>
<protein>
    <submittedName>
        <fullName evidence="7">Na+/H+-dicarboxylate symporter</fullName>
    </submittedName>
</protein>
<feature type="transmembrane region" description="Helical" evidence="6">
    <location>
        <begin position="159"/>
        <end position="177"/>
    </location>
</feature>
<dbReference type="AlphaFoldDB" id="A0A840QMA6"/>
<feature type="transmembrane region" description="Helical" evidence="6">
    <location>
        <begin position="262"/>
        <end position="289"/>
    </location>
</feature>
<evidence type="ECO:0000256" key="4">
    <source>
        <dbReference type="ARBA" id="ARBA00022989"/>
    </source>
</evidence>
<evidence type="ECO:0000313" key="7">
    <source>
        <dbReference type="EMBL" id="MBB5172498.1"/>
    </source>
</evidence>
<feature type="transmembrane region" description="Helical" evidence="6">
    <location>
        <begin position="7"/>
        <end position="29"/>
    </location>
</feature>
<evidence type="ECO:0000256" key="5">
    <source>
        <dbReference type="ARBA" id="ARBA00023136"/>
    </source>
</evidence>
<feature type="transmembrane region" description="Helical" evidence="6">
    <location>
        <begin position="189"/>
        <end position="209"/>
    </location>
</feature>
<evidence type="ECO:0000313" key="8">
    <source>
        <dbReference type="Proteomes" id="UP000551878"/>
    </source>
</evidence>
<evidence type="ECO:0000256" key="6">
    <source>
        <dbReference type="SAM" id="Phobius"/>
    </source>
</evidence>
<dbReference type="Pfam" id="PF00375">
    <property type="entry name" value="SDF"/>
    <property type="match status" value="1"/>
</dbReference>
<feature type="transmembrane region" description="Helical" evidence="6">
    <location>
        <begin position="326"/>
        <end position="351"/>
    </location>
</feature>
<name>A0A840QMA6_9BACI</name>
<dbReference type="GO" id="GO:0005295">
    <property type="term" value="F:neutral L-amino acid:sodium symporter activity"/>
    <property type="evidence" value="ECO:0007669"/>
    <property type="project" value="TreeGrafter"/>
</dbReference>
<evidence type="ECO:0000256" key="2">
    <source>
        <dbReference type="ARBA" id="ARBA00022448"/>
    </source>
</evidence>
<feature type="transmembrane region" description="Helical" evidence="6">
    <location>
        <begin position="301"/>
        <end position="320"/>
    </location>
</feature>
<keyword evidence="5 6" id="KW-0472">Membrane</keyword>
<feature type="transmembrane region" description="Helical" evidence="6">
    <location>
        <begin position="66"/>
        <end position="97"/>
    </location>
</feature>
<comment type="caution">
    <text evidence="7">The sequence shown here is derived from an EMBL/GenBank/DDBJ whole genome shotgun (WGS) entry which is preliminary data.</text>
</comment>